<evidence type="ECO:0000313" key="3">
    <source>
        <dbReference type="EMBL" id="ERF71127.1"/>
    </source>
</evidence>
<dbReference type="OMA" id="YNMTHND"/>
<dbReference type="Proteomes" id="UP000019373">
    <property type="component" value="Unassembled WGS sequence"/>
</dbReference>
<proteinExistence type="inferred from homology"/>
<evidence type="ECO:0000313" key="4">
    <source>
        <dbReference type="Proteomes" id="UP000019373"/>
    </source>
</evidence>
<dbReference type="GeneID" id="19243946"/>
<comment type="similarity">
    <text evidence="1">Belongs to the tpcK family.</text>
</comment>
<dbReference type="RefSeq" id="XP_007803219.1">
    <property type="nucleotide sequence ID" value="XM_007805028.1"/>
</dbReference>
<dbReference type="AlphaFoldDB" id="U1G1M4"/>
<evidence type="ECO:0000256" key="1">
    <source>
        <dbReference type="ARBA" id="ARBA00005986"/>
    </source>
</evidence>
<protein>
    <recommendedName>
        <fullName evidence="2">EthD domain-containing protein</fullName>
    </recommendedName>
</protein>
<organism evidence="3 4">
    <name type="scientific">Endocarpon pusillum (strain Z07020 / HMAS-L-300199)</name>
    <name type="common">Lichen-forming fungus</name>
    <dbReference type="NCBI Taxonomy" id="1263415"/>
    <lineage>
        <taxon>Eukaryota</taxon>
        <taxon>Fungi</taxon>
        <taxon>Dikarya</taxon>
        <taxon>Ascomycota</taxon>
        <taxon>Pezizomycotina</taxon>
        <taxon>Eurotiomycetes</taxon>
        <taxon>Chaetothyriomycetidae</taxon>
        <taxon>Verrucariales</taxon>
        <taxon>Verrucariaceae</taxon>
        <taxon>Endocarpon</taxon>
    </lineage>
</organism>
<dbReference type="EMBL" id="KE721243">
    <property type="protein sequence ID" value="ERF71127.1"/>
    <property type="molecule type" value="Genomic_DNA"/>
</dbReference>
<dbReference type="Pfam" id="PF07110">
    <property type="entry name" value="EthD"/>
    <property type="match status" value="1"/>
</dbReference>
<dbReference type="eggNOG" id="ENOG502SJ0E">
    <property type="taxonomic scope" value="Eukaryota"/>
</dbReference>
<dbReference type="SUPFAM" id="SSF54909">
    <property type="entry name" value="Dimeric alpha+beta barrel"/>
    <property type="match status" value="1"/>
</dbReference>
<gene>
    <name evidence="3" type="ORF">EPUS_09113</name>
</gene>
<sequence>MENQPGKMLCLTIYSYKKAGLSDEEYRSYMLKTHAPLASTLMEKYGIVGFTMVYSTFEAIPLPQIPHAADKRMFSARKTHMNSTTRPLLASITGPHFTNTADYDVVSQMKFPDVECFTKMLADPFYRENVMPDDVNFADMSRTKMSLGWIEEVVKDGKVVLQNTQTEKSEVDALGGVNSGKGELVEIEAQDSIGPPPTTLSDNAIAV</sequence>
<feature type="domain" description="EthD" evidence="2">
    <location>
        <begin position="18"/>
        <end position="141"/>
    </location>
</feature>
<dbReference type="InterPro" id="IPR009799">
    <property type="entry name" value="EthD_dom"/>
</dbReference>
<dbReference type="GO" id="GO:0016491">
    <property type="term" value="F:oxidoreductase activity"/>
    <property type="evidence" value="ECO:0007669"/>
    <property type="project" value="InterPro"/>
</dbReference>
<dbReference type="Gene3D" id="3.30.70.100">
    <property type="match status" value="1"/>
</dbReference>
<dbReference type="InterPro" id="IPR011008">
    <property type="entry name" value="Dimeric_a/b-barrel"/>
</dbReference>
<keyword evidence="4" id="KW-1185">Reference proteome</keyword>
<name>U1G1M4_ENDPU</name>
<dbReference type="OrthoDB" id="3454835at2759"/>
<evidence type="ECO:0000259" key="2">
    <source>
        <dbReference type="Pfam" id="PF07110"/>
    </source>
</evidence>
<dbReference type="HOGENOM" id="CLU_115019_0_0_1"/>
<reference evidence="4" key="1">
    <citation type="journal article" date="2014" name="BMC Genomics">
        <title>Genome characteristics reveal the impact of lichenization on lichen-forming fungus Endocarpon pusillum Hedwig (Verrucariales, Ascomycota).</title>
        <authorList>
            <person name="Wang Y.-Y."/>
            <person name="Liu B."/>
            <person name="Zhang X.-Y."/>
            <person name="Zhou Q.-M."/>
            <person name="Zhang T."/>
            <person name="Li H."/>
            <person name="Yu Y.-F."/>
            <person name="Zhang X.-L."/>
            <person name="Hao X.-Y."/>
            <person name="Wang M."/>
            <person name="Wang L."/>
            <person name="Wei J.-C."/>
        </authorList>
    </citation>
    <scope>NUCLEOTIDE SEQUENCE [LARGE SCALE GENOMIC DNA]</scope>
    <source>
        <strain evidence="4">Z07020 / HMAS-L-300199</strain>
    </source>
</reference>
<accession>U1G1M4</accession>